<dbReference type="OrthoDB" id="2412870at2759"/>
<feature type="region of interest" description="Disordered" evidence="1">
    <location>
        <begin position="51"/>
        <end position="81"/>
    </location>
</feature>
<sequence length="146" mass="17270">MSNHFQFSSVIPEPTEAMIEEAKIDYALRLYHYTQLQLKRMKFKQHQPFHHHSSSVLHKRSHINKNPLSDKRSNSYSNNNNNNNFISSAPFKNIKYSGLFHTWTAPHCYRKTTRSRKGQINIIMLDIWKVHPEDVLRGGWCPVYIC</sequence>
<keyword evidence="3" id="KW-1185">Reference proteome</keyword>
<dbReference type="EMBL" id="PQFF01000226">
    <property type="protein sequence ID" value="RHZ72150.1"/>
    <property type="molecule type" value="Genomic_DNA"/>
</dbReference>
<protein>
    <submittedName>
        <fullName evidence="2">Uncharacterized protein</fullName>
    </submittedName>
</protein>
<proteinExistence type="predicted"/>
<dbReference type="Proteomes" id="UP000266861">
    <property type="component" value="Unassembled WGS sequence"/>
</dbReference>
<reference evidence="2 3" key="1">
    <citation type="submission" date="2018-08" db="EMBL/GenBank/DDBJ databases">
        <title>Genome and evolution of the arbuscular mycorrhizal fungus Diversispora epigaea (formerly Glomus versiforme) and its bacterial endosymbionts.</title>
        <authorList>
            <person name="Sun X."/>
            <person name="Fei Z."/>
            <person name="Harrison M."/>
        </authorList>
    </citation>
    <scope>NUCLEOTIDE SEQUENCE [LARGE SCALE GENOMIC DNA]</scope>
    <source>
        <strain evidence="2 3">IT104</strain>
    </source>
</reference>
<evidence type="ECO:0000313" key="3">
    <source>
        <dbReference type="Proteomes" id="UP000266861"/>
    </source>
</evidence>
<comment type="caution">
    <text evidence="2">The sequence shown here is derived from an EMBL/GenBank/DDBJ whole genome shotgun (WGS) entry which is preliminary data.</text>
</comment>
<gene>
    <name evidence="2" type="ORF">Glove_245g5</name>
</gene>
<organism evidence="2 3">
    <name type="scientific">Diversispora epigaea</name>
    <dbReference type="NCBI Taxonomy" id="1348612"/>
    <lineage>
        <taxon>Eukaryota</taxon>
        <taxon>Fungi</taxon>
        <taxon>Fungi incertae sedis</taxon>
        <taxon>Mucoromycota</taxon>
        <taxon>Glomeromycotina</taxon>
        <taxon>Glomeromycetes</taxon>
        <taxon>Diversisporales</taxon>
        <taxon>Diversisporaceae</taxon>
        <taxon>Diversispora</taxon>
    </lineage>
</organism>
<name>A0A397IHI3_9GLOM</name>
<accession>A0A397IHI3</accession>
<evidence type="ECO:0000313" key="2">
    <source>
        <dbReference type="EMBL" id="RHZ72150.1"/>
    </source>
</evidence>
<feature type="compositionally biased region" description="Basic residues" evidence="1">
    <location>
        <begin position="51"/>
        <end position="63"/>
    </location>
</feature>
<dbReference type="AlphaFoldDB" id="A0A397IHI3"/>
<evidence type="ECO:0000256" key="1">
    <source>
        <dbReference type="SAM" id="MobiDB-lite"/>
    </source>
</evidence>